<dbReference type="OrthoDB" id="9770388at2"/>
<dbReference type="SUPFAM" id="SSF56266">
    <property type="entry name" value="DmpA/ArgJ-like"/>
    <property type="match status" value="1"/>
</dbReference>
<reference evidence="3" key="1">
    <citation type="submission" date="2016-10" db="EMBL/GenBank/DDBJ databases">
        <authorList>
            <person name="Varghese N."/>
            <person name="Submissions S."/>
        </authorList>
    </citation>
    <scope>NUCLEOTIDE SEQUENCE [LARGE SCALE GENOMIC DNA]</scope>
    <source>
        <strain evidence="3">SP</strain>
    </source>
</reference>
<dbReference type="InterPro" id="IPR005321">
    <property type="entry name" value="Peptidase_S58_DmpA"/>
</dbReference>
<dbReference type="CDD" id="cd02253">
    <property type="entry name" value="DmpA"/>
    <property type="match status" value="1"/>
</dbReference>
<dbReference type="Proteomes" id="UP000198935">
    <property type="component" value="Unassembled WGS sequence"/>
</dbReference>
<gene>
    <name evidence="2" type="ORF">SAMN05421736_105212</name>
</gene>
<organism evidence="2 3">
    <name type="scientific">Evansella caseinilytica</name>
    <dbReference type="NCBI Taxonomy" id="1503961"/>
    <lineage>
        <taxon>Bacteria</taxon>
        <taxon>Bacillati</taxon>
        <taxon>Bacillota</taxon>
        <taxon>Bacilli</taxon>
        <taxon>Bacillales</taxon>
        <taxon>Bacillaceae</taxon>
        <taxon>Evansella</taxon>
    </lineage>
</organism>
<dbReference type="PANTHER" id="PTHR36512">
    <property type="entry name" value="D-AMINOPEPTIDASE"/>
    <property type="match status" value="1"/>
</dbReference>
<dbReference type="PANTHER" id="PTHR36512:SF3">
    <property type="entry name" value="BLR5678 PROTEIN"/>
    <property type="match status" value="1"/>
</dbReference>
<dbReference type="Pfam" id="PF03576">
    <property type="entry name" value="Peptidase_S58"/>
    <property type="match status" value="1"/>
</dbReference>
<comment type="similarity">
    <text evidence="1">Belongs to the peptidase S58 family.</text>
</comment>
<keyword evidence="2" id="KW-0645">Protease</keyword>
<protein>
    <submittedName>
        <fullName evidence="2">D-aminopeptidase</fullName>
    </submittedName>
</protein>
<name>A0A1H3PTR0_9BACI</name>
<dbReference type="InterPro" id="IPR016117">
    <property type="entry name" value="ArgJ-like_dom_sf"/>
</dbReference>
<dbReference type="AlphaFoldDB" id="A0A1H3PTR0"/>
<keyword evidence="3" id="KW-1185">Reference proteome</keyword>
<keyword evidence="2" id="KW-0031">Aminopeptidase</keyword>
<evidence type="ECO:0000313" key="2">
    <source>
        <dbReference type="EMBL" id="SDZ04692.1"/>
    </source>
</evidence>
<accession>A0A1H3PTR0</accession>
<dbReference type="Gene3D" id="3.60.70.12">
    <property type="entry name" value="L-amino peptidase D-ALA esterase/amidase"/>
    <property type="match status" value="1"/>
</dbReference>
<sequence length="350" mass="37557">MADRKRAREWKLDIGRLPTGPRNMITDVAGVTVGHATVRQGNSHTGVTAILPHSGNLFQEKVVAATHVFNGFGKTMGTLQINELGTIETPVLLTNTLSVGICATALIKYMLKDNPEIGRTVGTINPVVAECNDMYLNDIRSIVLQEKDVYAAIADATAHVEEGAVGAGTGMKCFGLKGGIGTASRVVTIQADTYTLGVLALTNFGQLKDLVISGRKLGQQLEKLQKKSEKGQQEQTERGSVVIIVATDLPVTDRQLRRIIKRCGIGLSHTGSKMGHGSGDLVIGFSTVNHVMHQPADKRRTLVYLHEEELDAAFLAAAEATEEAILNSLLMAAPATGRDGHFLHSLSEYL</sequence>
<evidence type="ECO:0000256" key="1">
    <source>
        <dbReference type="ARBA" id="ARBA00007068"/>
    </source>
</evidence>
<keyword evidence="2" id="KW-0378">Hydrolase</keyword>
<evidence type="ECO:0000313" key="3">
    <source>
        <dbReference type="Proteomes" id="UP000198935"/>
    </source>
</evidence>
<dbReference type="EMBL" id="FNPI01000005">
    <property type="protein sequence ID" value="SDZ04692.1"/>
    <property type="molecule type" value="Genomic_DNA"/>
</dbReference>
<dbReference type="GO" id="GO:0004177">
    <property type="term" value="F:aminopeptidase activity"/>
    <property type="evidence" value="ECO:0007669"/>
    <property type="project" value="UniProtKB-KW"/>
</dbReference>
<proteinExistence type="inferred from homology"/>
<dbReference type="STRING" id="1503961.SAMN05421736_105212"/>